<proteinExistence type="predicted"/>
<accession>A0A1F7JIM2</accession>
<gene>
    <name evidence="1" type="ORF">A3H78_01235</name>
</gene>
<evidence type="ECO:0000313" key="2">
    <source>
        <dbReference type="Proteomes" id="UP000177418"/>
    </source>
</evidence>
<reference evidence="1 2" key="1">
    <citation type="journal article" date="2016" name="Nat. Commun.">
        <title>Thousands of microbial genomes shed light on interconnected biogeochemical processes in an aquifer system.</title>
        <authorList>
            <person name="Anantharaman K."/>
            <person name="Brown C.T."/>
            <person name="Hug L.A."/>
            <person name="Sharon I."/>
            <person name="Castelle C.J."/>
            <person name="Probst A.J."/>
            <person name="Thomas B.C."/>
            <person name="Singh A."/>
            <person name="Wilkins M.J."/>
            <person name="Karaoz U."/>
            <person name="Brodie E.L."/>
            <person name="Williams K.H."/>
            <person name="Hubbard S.S."/>
            <person name="Banfield J.F."/>
        </authorList>
    </citation>
    <scope>NUCLEOTIDE SEQUENCE [LARGE SCALE GENOMIC DNA]</scope>
</reference>
<sequence>MSQYIQTVYRYLETTYRGRVFRDEITKKFWEFYLTDEFEFNPKYFKFTGSWIDNNGRESIISANLPDSVVRQAGKTVDEKTYQTIKDGVINSIKRQAIISEFQKEKRLDFFPEIINILVDSIIVAGGAKRGAPSKRATQPFAKSWGALNGAVERQNLQQIFFIQMEKIKAKNVFQFFFENPTFVPPELLSFSTIMSRLMQFQLPNELNYDKSFIIDRLNRASKGLILLNIISGIKKTNIQLPKADLFIEKDTGVLYADCTPHNFLIRINPRPKNVMLNSFQHPKEILKQVQDDNKQNTLIIVDLETMGNFYLNFSLAYNLIYFLIHLPYLNAQPERKKIIDEMEKLVTNKEIFHQSLLVCFLAHAGEVIEFSKSRTDQILHKNLVDYNIVVAKKILSGADVSEMLV</sequence>
<protein>
    <submittedName>
        <fullName evidence="1">Uncharacterized protein</fullName>
    </submittedName>
</protein>
<dbReference type="Proteomes" id="UP000177418">
    <property type="component" value="Unassembled WGS sequence"/>
</dbReference>
<dbReference type="EMBL" id="MGAV01000003">
    <property type="protein sequence ID" value="OGK55462.1"/>
    <property type="molecule type" value="Genomic_DNA"/>
</dbReference>
<organism evidence="1 2">
    <name type="scientific">Candidatus Roizmanbacteria bacterium RIFCSPLOWO2_02_FULL_36_11</name>
    <dbReference type="NCBI Taxonomy" id="1802071"/>
    <lineage>
        <taxon>Bacteria</taxon>
        <taxon>Candidatus Roizmaniibacteriota</taxon>
    </lineage>
</organism>
<comment type="caution">
    <text evidence="1">The sequence shown here is derived from an EMBL/GenBank/DDBJ whole genome shotgun (WGS) entry which is preliminary data.</text>
</comment>
<evidence type="ECO:0000313" key="1">
    <source>
        <dbReference type="EMBL" id="OGK55462.1"/>
    </source>
</evidence>
<dbReference type="AlphaFoldDB" id="A0A1F7JIM2"/>
<name>A0A1F7JIM2_9BACT</name>